<accession>H5UZP4</accession>
<dbReference type="Proteomes" id="UP000010297">
    <property type="component" value="Unassembled WGS sequence"/>
</dbReference>
<dbReference type="InterPro" id="IPR019290">
    <property type="entry name" value="GlycosylTrfase-like_prok"/>
</dbReference>
<dbReference type="RefSeq" id="WP_002434268.1">
    <property type="nucleotide sequence ID" value="NZ_BAFF01000002.1"/>
</dbReference>
<gene>
    <name evidence="2" type="ORF">EH105704_02_02310</name>
</gene>
<dbReference type="EMBL" id="BAFF01000002">
    <property type="protein sequence ID" value="GAB51202.1"/>
    <property type="molecule type" value="Genomic_DNA"/>
</dbReference>
<dbReference type="Pfam" id="PF10111">
    <property type="entry name" value="Glyco_tranf_2_2"/>
    <property type="match status" value="1"/>
</dbReference>
<reference evidence="2 3" key="1">
    <citation type="submission" date="2012-02" db="EMBL/GenBank/DDBJ databases">
        <title>Whole genome shotgun sequence of Escherichia hermannii NBRC 105704.</title>
        <authorList>
            <person name="Yoshida I."/>
            <person name="Hosoyama A."/>
            <person name="Tsuchikane K."/>
            <person name="Katsumata H."/>
            <person name="Yamazaki S."/>
            <person name="Fujita N."/>
        </authorList>
    </citation>
    <scope>NUCLEOTIDE SEQUENCE [LARGE SCALE GENOMIC DNA]</scope>
    <source>
        <strain evidence="2 3">NBRC 105704</strain>
    </source>
</reference>
<evidence type="ECO:0000313" key="3">
    <source>
        <dbReference type="Proteomes" id="UP000010297"/>
    </source>
</evidence>
<name>H5UZP4_ATLHE</name>
<dbReference type="InterPro" id="IPR029044">
    <property type="entry name" value="Nucleotide-diphossugar_trans"/>
</dbReference>
<comment type="caution">
    <text evidence="2">The sequence shown here is derived from an EMBL/GenBank/DDBJ whole genome shotgun (WGS) entry which is preliminary data.</text>
</comment>
<dbReference type="GeneID" id="92827037"/>
<protein>
    <recommendedName>
        <fullName evidence="1">Glycosyltransferase 2-like prokaryotic type domain-containing protein</fullName>
    </recommendedName>
</protein>
<sequence>MNDSLNDLLTILIPIDLRYRKKDILEKAKKFAFEANKHNIKLIFGVSADDTSKKIFFTEVMRNYANVEILFSQKISINVNTSLLRNLAFTNCKTKYIALFDVDIFPDMALIIKYLQLISSKKKPFYIIPCLYLTSFGSLALMEGKITINELKEKYFAYSRKEFLHLASPSSLTIMSAKDYAAIHGFDTCFEGHGYEDFDFLIRLCEYHGLLNDTYDLLVENTSRSPLFYVGYRKHLGKLCFDSLLEKDIAFHIFHQKNDINDYHLMREKNRLLFQKKHRGFYKKDNISARDNDYSLIDFIEHCKKNNYDLRNYSILFEDKPGHIDRYDTFRKKIKFLFNE</sequence>
<dbReference type="AlphaFoldDB" id="H5UZP4"/>
<dbReference type="SUPFAM" id="SSF53448">
    <property type="entry name" value="Nucleotide-diphospho-sugar transferases"/>
    <property type="match status" value="1"/>
</dbReference>
<evidence type="ECO:0000313" key="2">
    <source>
        <dbReference type="EMBL" id="GAB51202.1"/>
    </source>
</evidence>
<keyword evidence="3" id="KW-1185">Reference proteome</keyword>
<organism evidence="2 3">
    <name type="scientific">Atlantibacter hermannii NBRC 105704</name>
    <dbReference type="NCBI Taxonomy" id="1115512"/>
    <lineage>
        <taxon>Bacteria</taxon>
        <taxon>Pseudomonadati</taxon>
        <taxon>Pseudomonadota</taxon>
        <taxon>Gammaproteobacteria</taxon>
        <taxon>Enterobacterales</taxon>
        <taxon>Enterobacteriaceae</taxon>
        <taxon>Atlantibacter</taxon>
    </lineage>
</organism>
<evidence type="ECO:0000259" key="1">
    <source>
        <dbReference type="Pfam" id="PF10111"/>
    </source>
</evidence>
<dbReference type="Gene3D" id="3.90.550.10">
    <property type="entry name" value="Spore Coat Polysaccharide Biosynthesis Protein SpsA, Chain A"/>
    <property type="match status" value="1"/>
</dbReference>
<feature type="domain" description="Glycosyltransferase 2-like prokaryotic type" evidence="1">
    <location>
        <begin position="11"/>
        <end position="277"/>
    </location>
</feature>
<proteinExistence type="predicted"/>